<evidence type="ECO:0000313" key="17">
    <source>
        <dbReference type="EMBL" id="MBC5662143.1"/>
    </source>
</evidence>
<keyword evidence="7 17" id="KW-0032">Aminotransferase</keyword>
<dbReference type="Proteomes" id="UP000615234">
    <property type="component" value="Unassembled WGS sequence"/>
</dbReference>
<dbReference type="InterPro" id="IPR004632">
    <property type="entry name" value="4NH2But_aminotransferase_bac"/>
</dbReference>
<proteinExistence type="inferred from homology"/>
<dbReference type="InterPro" id="IPR015422">
    <property type="entry name" value="PyrdxlP-dep_Trfase_small"/>
</dbReference>
<evidence type="ECO:0000256" key="8">
    <source>
        <dbReference type="ARBA" id="ARBA00022679"/>
    </source>
</evidence>
<dbReference type="GO" id="GO:0034386">
    <property type="term" value="F:4-aminobutyrate:2-oxoglutarate transaminase activity"/>
    <property type="evidence" value="ECO:0007669"/>
    <property type="project" value="UniProtKB-EC"/>
</dbReference>
<dbReference type="InterPro" id="IPR015424">
    <property type="entry name" value="PyrdxlP-dep_Trfase"/>
</dbReference>
<evidence type="ECO:0000256" key="5">
    <source>
        <dbReference type="ARBA" id="ARBA00012876"/>
    </source>
</evidence>
<comment type="similarity">
    <text evidence="4 16">Belongs to the class-III pyridoxal-phosphate-dependent aminotransferase family.</text>
</comment>
<dbReference type="Gene3D" id="3.90.1150.10">
    <property type="entry name" value="Aspartate Aminotransferase, domain 1"/>
    <property type="match status" value="1"/>
</dbReference>
<evidence type="ECO:0000313" key="18">
    <source>
        <dbReference type="Proteomes" id="UP000615234"/>
    </source>
</evidence>
<protein>
    <recommendedName>
        <fullName evidence="12">(S)-3-amino-2-methylpropionate transaminase</fullName>
        <ecNumber evidence="6">2.6.1.19</ecNumber>
        <ecNumber evidence="5">2.6.1.22</ecNumber>
    </recommendedName>
    <alternativeName>
        <fullName evidence="13">GABA aminotransferase</fullName>
    </alternativeName>
    <alternativeName>
        <fullName evidence="11">Gamma-amino-N-butyrate transaminase</fullName>
    </alternativeName>
    <alternativeName>
        <fullName evidence="15">Glutamate:succinic semialdehyde transaminase</fullName>
    </alternativeName>
    <alternativeName>
        <fullName evidence="10">L-AIBAT</fullName>
    </alternativeName>
</protein>
<comment type="caution">
    <text evidence="17">The sequence shown here is derived from an EMBL/GenBank/DDBJ whole genome shotgun (WGS) entry which is preliminary data.</text>
</comment>
<dbReference type="FunFam" id="3.40.640.10:FF:000013">
    <property type="entry name" value="4-aminobutyrate aminotransferase"/>
    <property type="match status" value="1"/>
</dbReference>
<dbReference type="GO" id="GO:0030170">
    <property type="term" value="F:pyridoxal phosphate binding"/>
    <property type="evidence" value="ECO:0007669"/>
    <property type="project" value="InterPro"/>
</dbReference>
<comment type="pathway">
    <text evidence="3">Amino-acid degradation; 4-aminobutanoate degradation.</text>
</comment>
<dbReference type="SUPFAM" id="SSF53383">
    <property type="entry name" value="PLP-dependent transferases"/>
    <property type="match status" value="1"/>
</dbReference>
<comment type="catalytic activity">
    <reaction evidence="14">
        <text>4-aminobutanoate + 2-oxoglutarate = succinate semialdehyde + L-glutamate</text>
        <dbReference type="Rhea" id="RHEA:23352"/>
        <dbReference type="ChEBI" id="CHEBI:16810"/>
        <dbReference type="ChEBI" id="CHEBI:29985"/>
        <dbReference type="ChEBI" id="CHEBI:57706"/>
        <dbReference type="ChEBI" id="CHEBI:59888"/>
        <dbReference type="EC" id="2.6.1.19"/>
    </reaction>
</comment>
<dbReference type="GO" id="GO:0042802">
    <property type="term" value="F:identical protein binding"/>
    <property type="evidence" value="ECO:0007669"/>
    <property type="project" value="TreeGrafter"/>
</dbReference>
<dbReference type="InterPro" id="IPR050103">
    <property type="entry name" value="Class-III_PLP-dep_AT"/>
</dbReference>
<evidence type="ECO:0000256" key="3">
    <source>
        <dbReference type="ARBA" id="ARBA00005176"/>
    </source>
</evidence>
<organism evidence="17 18">
    <name type="scientific">Coprococcus hominis</name>
    <name type="common">ex Liu et al. 2022</name>
    <dbReference type="NCBI Taxonomy" id="2763039"/>
    <lineage>
        <taxon>Bacteria</taxon>
        <taxon>Bacillati</taxon>
        <taxon>Bacillota</taxon>
        <taxon>Clostridia</taxon>
        <taxon>Lachnospirales</taxon>
        <taxon>Lachnospiraceae</taxon>
        <taxon>Coprococcus</taxon>
    </lineage>
</organism>
<reference evidence="17 18" key="1">
    <citation type="submission" date="2020-08" db="EMBL/GenBank/DDBJ databases">
        <title>Genome public.</title>
        <authorList>
            <person name="Liu C."/>
            <person name="Sun Q."/>
        </authorList>
    </citation>
    <scope>NUCLEOTIDE SEQUENCE [LARGE SCALE GENOMIC DNA]</scope>
    <source>
        <strain evidence="17 18">NSJ-10</strain>
    </source>
</reference>
<dbReference type="AlphaFoldDB" id="A0A8I0AE35"/>
<dbReference type="PROSITE" id="PS00600">
    <property type="entry name" value="AA_TRANSFER_CLASS_3"/>
    <property type="match status" value="1"/>
</dbReference>
<name>A0A8I0AE35_9FIRM</name>
<dbReference type="EC" id="2.6.1.19" evidence="6"/>
<evidence type="ECO:0000256" key="11">
    <source>
        <dbReference type="ARBA" id="ARBA00030204"/>
    </source>
</evidence>
<evidence type="ECO:0000256" key="4">
    <source>
        <dbReference type="ARBA" id="ARBA00008954"/>
    </source>
</evidence>
<evidence type="ECO:0000256" key="15">
    <source>
        <dbReference type="ARBA" id="ARBA00050054"/>
    </source>
</evidence>
<evidence type="ECO:0000256" key="14">
    <source>
        <dbReference type="ARBA" id="ARBA00048021"/>
    </source>
</evidence>
<dbReference type="GO" id="GO:0047298">
    <property type="term" value="F:(S)-3-amino-2-methylpropionate transaminase activity"/>
    <property type="evidence" value="ECO:0007669"/>
    <property type="project" value="UniProtKB-EC"/>
</dbReference>
<dbReference type="CDD" id="cd00610">
    <property type="entry name" value="OAT_like"/>
    <property type="match status" value="1"/>
</dbReference>
<dbReference type="Pfam" id="PF00202">
    <property type="entry name" value="Aminotran_3"/>
    <property type="match status" value="1"/>
</dbReference>
<evidence type="ECO:0000256" key="12">
    <source>
        <dbReference type="ARBA" id="ARBA00030857"/>
    </source>
</evidence>
<comment type="cofactor">
    <cofactor evidence="2">
        <name>pyridoxal 5'-phosphate</name>
        <dbReference type="ChEBI" id="CHEBI:597326"/>
    </cofactor>
</comment>
<dbReference type="EMBL" id="JACOOX010000002">
    <property type="protein sequence ID" value="MBC5662143.1"/>
    <property type="molecule type" value="Genomic_DNA"/>
</dbReference>
<dbReference type="InterPro" id="IPR005814">
    <property type="entry name" value="Aminotrans_3"/>
</dbReference>
<dbReference type="NCBIfam" id="TIGR00700">
    <property type="entry name" value="GABAtrnsam"/>
    <property type="match status" value="1"/>
</dbReference>
<evidence type="ECO:0000256" key="13">
    <source>
        <dbReference type="ARBA" id="ARBA00031787"/>
    </source>
</evidence>
<evidence type="ECO:0000256" key="16">
    <source>
        <dbReference type="RuleBase" id="RU003560"/>
    </source>
</evidence>
<evidence type="ECO:0000256" key="2">
    <source>
        <dbReference type="ARBA" id="ARBA00001933"/>
    </source>
</evidence>
<dbReference type="GO" id="GO:0009448">
    <property type="term" value="P:gamma-aminobutyric acid metabolic process"/>
    <property type="evidence" value="ECO:0007669"/>
    <property type="project" value="InterPro"/>
</dbReference>
<dbReference type="InterPro" id="IPR015421">
    <property type="entry name" value="PyrdxlP-dep_Trfase_major"/>
</dbReference>
<evidence type="ECO:0000256" key="9">
    <source>
        <dbReference type="ARBA" id="ARBA00022898"/>
    </source>
</evidence>
<evidence type="ECO:0000256" key="7">
    <source>
        <dbReference type="ARBA" id="ARBA00022576"/>
    </source>
</evidence>
<evidence type="ECO:0000256" key="1">
    <source>
        <dbReference type="ARBA" id="ARBA00001750"/>
    </source>
</evidence>
<gene>
    <name evidence="17" type="primary">gabT</name>
    <name evidence="17" type="ORF">H8S09_04425</name>
</gene>
<dbReference type="InterPro" id="IPR049704">
    <property type="entry name" value="Aminotrans_3_PPA_site"/>
</dbReference>
<accession>A0A8I0AE35</accession>
<comment type="catalytic activity">
    <reaction evidence="1">
        <text>(S)-3-amino-2-methylpropanoate + 2-oxoglutarate = 2-methyl-3-oxopropanoate + L-glutamate</text>
        <dbReference type="Rhea" id="RHEA:13993"/>
        <dbReference type="ChEBI" id="CHEBI:16810"/>
        <dbReference type="ChEBI" id="CHEBI:29985"/>
        <dbReference type="ChEBI" id="CHEBI:57700"/>
        <dbReference type="ChEBI" id="CHEBI:58655"/>
        <dbReference type="EC" id="2.6.1.22"/>
    </reaction>
</comment>
<dbReference type="PIRSF" id="PIRSF000521">
    <property type="entry name" value="Transaminase_4ab_Lys_Orn"/>
    <property type="match status" value="1"/>
</dbReference>
<dbReference type="PANTHER" id="PTHR11986">
    <property type="entry name" value="AMINOTRANSFERASE CLASS III"/>
    <property type="match status" value="1"/>
</dbReference>
<keyword evidence="8 17" id="KW-0808">Transferase</keyword>
<keyword evidence="9 16" id="KW-0663">Pyridoxal phosphate</keyword>
<evidence type="ECO:0000256" key="6">
    <source>
        <dbReference type="ARBA" id="ARBA00012912"/>
    </source>
</evidence>
<dbReference type="PANTHER" id="PTHR11986:SF58">
    <property type="entry name" value="LEUCINE_METHIONINE RACEMASE"/>
    <property type="match status" value="1"/>
</dbReference>
<evidence type="ECO:0000256" key="10">
    <source>
        <dbReference type="ARBA" id="ARBA00029760"/>
    </source>
</evidence>
<dbReference type="EC" id="2.6.1.22" evidence="5"/>
<dbReference type="Gene3D" id="3.40.640.10">
    <property type="entry name" value="Type I PLP-dependent aspartate aminotransferase-like (Major domain)"/>
    <property type="match status" value="1"/>
</dbReference>
<keyword evidence="18" id="KW-1185">Reference proteome</keyword>
<sequence length="452" mass="48982">MLRTDLPEIITETLPGPKAQAIIDRRAQAVPNAIRCGYPVVIERGEGAMIEDVDGNKFLDWIGGVGVLNIGFSQPEVVEAVKAQADKYFHGMFNVVTHEGYVALAEKLSGIAPVKGDSKKAFFANSGAEADENAVKVAKAYTKRPNIIVFSGAFHGRTHFTMAMTSKKAYAKDMGPLAAGVFRAQFPYYYRNPEGMPEDKAVDYYIRSIYDVFEQCAAADTIAAIVVEPLQGEGGFIPAPIEWVKAVRKICDENGILLIADEVQSGFCRTGRMFASVYWQEAGVEPDIIATAKSIAAGVPLSAIIARTEVMDAVPAGTIGGTYCGNPLACAASLKTIEIMERDHLAERSCEIGKKVTERYLEMQKKYPVIGDVRGLGGMIGIEFVKDQETKEPDAAFTSDLIQTCAKKGLLVEGAGTYNNVIRFLAPLVMTDEQLAAGLDIFEASIKECLKH</sequence>
<dbReference type="RefSeq" id="WP_186847433.1">
    <property type="nucleotide sequence ID" value="NZ_JACOOX010000002.1"/>
</dbReference>